<name>A0A6M1LKT5_9PROT</name>
<protein>
    <submittedName>
        <fullName evidence="4">Amidohydrolase family protein</fullName>
    </submittedName>
</protein>
<dbReference type="InterPro" id="IPR050287">
    <property type="entry name" value="MTA/SAH_deaminase"/>
</dbReference>
<dbReference type="InterPro" id="IPR006680">
    <property type="entry name" value="Amidohydro-rel"/>
</dbReference>
<dbReference type="Gene3D" id="3.20.20.140">
    <property type="entry name" value="Metal-dependent hydrolases"/>
    <property type="match status" value="1"/>
</dbReference>
<dbReference type="AlphaFoldDB" id="A0A6M1LKT5"/>
<dbReference type="InterPro" id="IPR011059">
    <property type="entry name" value="Metal-dep_hydrolase_composite"/>
</dbReference>
<reference evidence="4 5" key="2">
    <citation type="submission" date="2020-03" db="EMBL/GenBank/DDBJ databases">
        <title>Roseomonas stagni sp. nov., isolated from pond water in Japan.</title>
        <authorList>
            <person name="Furuhata K."/>
            <person name="Miyamoto H."/>
            <person name="Goto K."/>
        </authorList>
    </citation>
    <scope>NUCLEOTIDE SEQUENCE [LARGE SCALE GENOMIC DNA]</scope>
    <source>
        <strain evidence="4 5">PeD5</strain>
    </source>
</reference>
<dbReference type="PANTHER" id="PTHR43794:SF11">
    <property type="entry name" value="AMIDOHYDROLASE-RELATED DOMAIN-CONTAINING PROTEIN"/>
    <property type="match status" value="1"/>
</dbReference>
<dbReference type="SUPFAM" id="SSF51556">
    <property type="entry name" value="Metallo-dependent hydrolases"/>
    <property type="match status" value="1"/>
</dbReference>
<dbReference type="GO" id="GO:0016810">
    <property type="term" value="F:hydrolase activity, acting on carbon-nitrogen (but not peptide) bonds"/>
    <property type="evidence" value="ECO:0007669"/>
    <property type="project" value="InterPro"/>
</dbReference>
<reference evidence="4 5" key="1">
    <citation type="submission" date="2020-02" db="EMBL/GenBank/DDBJ databases">
        <authorList>
            <person name="Kim H.M."/>
            <person name="Jeon C.O."/>
        </authorList>
    </citation>
    <scope>NUCLEOTIDE SEQUENCE [LARGE SCALE GENOMIC DNA]</scope>
    <source>
        <strain evidence="4 5">PeD5</strain>
    </source>
</reference>
<feature type="domain" description="Amidohydrolase-related" evidence="3">
    <location>
        <begin position="63"/>
        <end position="442"/>
    </location>
</feature>
<dbReference type="EMBL" id="JAAIKB010000004">
    <property type="protein sequence ID" value="NGM20931.1"/>
    <property type="molecule type" value="Genomic_DNA"/>
</dbReference>
<dbReference type="SUPFAM" id="SSF51338">
    <property type="entry name" value="Composite domain of metallo-dependent hydrolases"/>
    <property type="match status" value="1"/>
</dbReference>
<keyword evidence="5" id="KW-1185">Reference proteome</keyword>
<dbReference type="PANTHER" id="PTHR43794">
    <property type="entry name" value="AMINOHYDROLASE SSNA-RELATED"/>
    <property type="match status" value="1"/>
</dbReference>
<dbReference type="RefSeq" id="WP_164694823.1">
    <property type="nucleotide sequence ID" value="NZ_JAAIKB010000004.1"/>
</dbReference>
<sequence>MPIAPALLIRGARALTPGSDPHRPAVRDVLVVADRIAAIGDPDGPPLVPPPGAEIIDARDRLLMPGLVSAHYHSYDALLKGRFEDMPFDVWALHSQPAYWGRRSKAEIRARTLLGAMECLRNGITTIQDMNSLVPQDEETLDTILAAYAEIGIRVVFSIALRDLPDLDIAPFMAPDLSAEAAAIIGGKPGDPAADLAFVEAQLRRLRPLPPRLHWALSPSGPQRSSTALLEGIADLSERHGLPVFTHVYETRAQLAKARRVYGASGGSMVRHMAAVGLLTPRTTLAHAVYITEEEIALVAQSGAGVVHNPLANLKLKNGVAPVAAMKRAGVRVALGCDNNSCSDCQNLFQAMKMMSLLAAGSDAEPAGVLACDAVEAATTGGAKAVGLAEEIGTIAPGMKADLLLLDLHDPAWLPFTSATRQLVFSETGRGVDTVLVDGRVVVRHGRLTTLDEASYRAELAEVMEQVEADYARLVPRQAPAIAPLLDANARLAAQDLGLDRLAGGGLRRGR</sequence>
<gene>
    <name evidence="4" type="ORF">G3576_12970</name>
</gene>
<proteinExistence type="inferred from homology"/>
<accession>A0A6M1LKT5</accession>
<dbReference type="Proteomes" id="UP000475385">
    <property type="component" value="Unassembled WGS sequence"/>
</dbReference>
<dbReference type="InterPro" id="IPR032466">
    <property type="entry name" value="Metal_Hydrolase"/>
</dbReference>
<comment type="similarity">
    <text evidence="1">Belongs to the metallo-dependent hydrolases superfamily. ATZ/TRZ family.</text>
</comment>
<comment type="caution">
    <text evidence="4">The sequence shown here is derived from an EMBL/GenBank/DDBJ whole genome shotgun (WGS) entry which is preliminary data.</text>
</comment>
<keyword evidence="2" id="KW-0378">Hydrolase</keyword>
<evidence type="ECO:0000313" key="5">
    <source>
        <dbReference type="Proteomes" id="UP000475385"/>
    </source>
</evidence>
<evidence type="ECO:0000313" key="4">
    <source>
        <dbReference type="EMBL" id="NGM20931.1"/>
    </source>
</evidence>
<organism evidence="4 5">
    <name type="scientific">Falsiroseomonas algicola</name>
    <dbReference type="NCBI Taxonomy" id="2716930"/>
    <lineage>
        <taxon>Bacteria</taxon>
        <taxon>Pseudomonadati</taxon>
        <taxon>Pseudomonadota</taxon>
        <taxon>Alphaproteobacteria</taxon>
        <taxon>Acetobacterales</taxon>
        <taxon>Roseomonadaceae</taxon>
        <taxon>Falsiroseomonas</taxon>
    </lineage>
</organism>
<dbReference type="Pfam" id="PF01979">
    <property type="entry name" value="Amidohydro_1"/>
    <property type="match status" value="1"/>
</dbReference>
<evidence type="ECO:0000256" key="2">
    <source>
        <dbReference type="ARBA" id="ARBA00022801"/>
    </source>
</evidence>
<evidence type="ECO:0000256" key="1">
    <source>
        <dbReference type="ARBA" id="ARBA00006745"/>
    </source>
</evidence>
<dbReference type="Gene3D" id="2.30.40.10">
    <property type="entry name" value="Urease, subunit C, domain 1"/>
    <property type="match status" value="1"/>
</dbReference>
<evidence type="ECO:0000259" key="3">
    <source>
        <dbReference type="Pfam" id="PF01979"/>
    </source>
</evidence>